<dbReference type="InterPro" id="IPR000086">
    <property type="entry name" value="NUDIX_hydrolase_dom"/>
</dbReference>
<proteinExistence type="inferred from homology"/>
<dbReference type="AlphaFoldDB" id="A0A1B7HPW5"/>
<evidence type="ECO:0000256" key="2">
    <source>
        <dbReference type="ARBA" id="ARBA00022801"/>
    </source>
</evidence>
<dbReference type="EC" id="3.-.-.-" evidence="5"/>
<sequence length="141" mass="16189">MRQRVIVCPIIENNGEVLLCKMADDRGVFPGQWALSGGGMEPGEQMEEALLREIREELGVELQIITIKPWTFADDVRVKTYADGSKEEIYMIYLLFDCVSANRHVTFNEEFQEIAWVKHSELGNYDLNEATRATFSKKGWL</sequence>
<dbReference type="Proteomes" id="UP000078504">
    <property type="component" value="Unassembled WGS sequence"/>
</dbReference>
<dbReference type="RefSeq" id="WP_064518342.1">
    <property type="nucleotide sequence ID" value="NZ_LXEP01000036.1"/>
</dbReference>
<evidence type="ECO:0000256" key="1">
    <source>
        <dbReference type="ARBA" id="ARBA00001946"/>
    </source>
</evidence>
<dbReference type="Gene3D" id="3.90.79.10">
    <property type="entry name" value="Nucleoside Triphosphate Pyrophosphohydrolase"/>
    <property type="match status" value="1"/>
</dbReference>
<dbReference type="PANTHER" id="PTHR43046:SF14">
    <property type="entry name" value="MUTT_NUDIX FAMILY PROTEIN"/>
    <property type="match status" value="1"/>
</dbReference>
<dbReference type="EMBL" id="LXEP01000036">
    <property type="protein sequence ID" value="OAT17681.1"/>
    <property type="molecule type" value="Genomic_DNA"/>
</dbReference>
<dbReference type="PRINTS" id="PR00502">
    <property type="entry name" value="NUDIXFAMILY"/>
</dbReference>
<dbReference type="PANTHER" id="PTHR43046">
    <property type="entry name" value="GDP-MANNOSE MANNOSYL HYDROLASE"/>
    <property type="match status" value="1"/>
</dbReference>
<evidence type="ECO:0000313" key="6">
    <source>
        <dbReference type="Proteomes" id="UP000078504"/>
    </source>
</evidence>
<feature type="domain" description="Nudix hydrolase" evidence="4">
    <location>
        <begin position="1"/>
        <end position="141"/>
    </location>
</feature>
<dbReference type="InterPro" id="IPR020084">
    <property type="entry name" value="NUDIX_hydrolase_CS"/>
</dbReference>
<evidence type="ECO:0000313" key="5">
    <source>
        <dbReference type="EMBL" id="OAT17681.1"/>
    </source>
</evidence>
<reference evidence="5 6" key="1">
    <citation type="submission" date="2016-04" db="EMBL/GenBank/DDBJ databases">
        <title>ATOL: Assembling a taxonomically balanced genome-scale reconstruction of the evolutionary history of the Enterobacteriaceae.</title>
        <authorList>
            <person name="Plunkett G.III."/>
            <person name="Neeno-Eckwall E.C."/>
            <person name="Glasner J.D."/>
            <person name="Perna N.T."/>
        </authorList>
    </citation>
    <scope>NUCLEOTIDE SEQUENCE [LARGE SCALE GENOMIC DNA]</scope>
    <source>
        <strain evidence="5 6">ATCC 51604</strain>
    </source>
</reference>
<comment type="cofactor">
    <cofactor evidence="1">
        <name>Mg(2+)</name>
        <dbReference type="ChEBI" id="CHEBI:18420"/>
    </cofactor>
</comment>
<accession>A0A1B7HPW5</accession>
<dbReference type="NCBIfam" id="NF012016">
    <property type="entry name" value="PRK15472.1"/>
    <property type="match status" value="1"/>
</dbReference>
<dbReference type="Pfam" id="PF00293">
    <property type="entry name" value="NUDIX"/>
    <property type="match status" value="1"/>
</dbReference>
<dbReference type="SUPFAM" id="SSF55811">
    <property type="entry name" value="Nudix"/>
    <property type="match status" value="1"/>
</dbReference>
<dbReference type="InterPro" id="IPR020476">
    <property type="entry name" value="Nudix_hydrolase"/>
</dbReference>
<name>A0A1B7HPW5_9ENTR</name>
<protein>
    <submittedName>
        <fullName evidence="5">Pyrimidine deoxynucleoside triphosphate pyrophosphohydrolase</fullName>
        <ecNumber evidence="5">3.-.-.-</ecNumber>
    </submittedName>
</protein>
<dbReference type="InterPro" id="IPR015797">
    <property type="entry name" value="NUDIX_hydrolase-like_dom_sf"/>
</dbReference>
<organism evidence="5 6">
    <name type="scientific">Buttiauxella gaviniae ATCC 51604</name>
    <dbReference type="NCBI Taxonomy" id="1354253"/>
    <lineage>
        <taxon>Bacteria</taxon>
        <taxon>Pseudomonadati</taxon>
        <taxon>Pseudomonadota</taxon>
        <taxon>Gammaproteobacteria</taxon>
        <taxon>Enterobacterales</taxon>
        <taxon>Enterobacteriaceae</taxon>
        <taxon>Buttiauxella</taxon>
    </lineage>
</organism>
<dbReference type="PATRIC" id="fig|1354253.4.peg.4047"/>
<evidence type="ECO:0000259" key="4">
    <source>
        <dbReference type="PROSITE" id="PS51462"/>
    </source>
</evidence>
<dbReference type="PROSITE" id="PS51462">
    <property type="entry name" value="NUDIX"/>
    <property type="match status" value="1"/>
</dbReference>
<keyword evidence="2 3" id="KW-0378">Hydrolase</keyword>
<evidence type="ECO:0000256" key="3">
    <source>
        <dbReference type="RuleBase" id="RU003476"/>
    </source>
</evidence>
<dbReference type="GO" id="GO:0016787">
    <property type="term" value="F:hydrolase activity"/>
    <property type="evidence" value="ECO:0007669"/>
    <property type="project" value="UniProtKB-KW"/>
</dbReference>
<dbReference type="PROSITE" id="PS00893">
    <property type="entry name" value="NUDIX_BOX"/>
    <property type="match status" value="1"/>
</dbReference>
<gene>
    <name evidence="5" type="ORF">M977_03956</name>
</gene>
<comment type="caution">
    <text evidence="5">The sequence shown here is derived from an EMBL/GenBank/DDBJ whole genome shotgun (WGS) entry which is preliminary data.</text>
</comment>
<comment type="similarity">
    <text evidence="3">Belongs to the Nudix hydrolase family.</text>
</comment>